<protein>
    <submittedName>
        <fullName evidence="2">Uncharacterized protein</fullName>
    </submittedName>
</protein>
<dbReference type="EMBL" id="JAKEKT020000106">
    <property type="protein sequence ID" value="KAL1636135.1"/>
    <property type="molecule type" value="Genomic_DNA"/>
</dbReference>
<sequence>MYLTDEIFKTTDAAATADHPYNSPSTQPMDSNTPSAEHLGKRKRGAAGDHEYTTNTV</sequence>
<feature type="compositionally biased region" description="Polar residues" evidence="1">
    <location>
        <begin position="22"/>
        <end position="35"/>
    </location>
</feature>
<feature type="region of interest" description="Disordered" evidence="1">
    <location>
        <begin position="1"/>
        <end position="57"/>
    </location>
</feature>
<name>A0ABR3T9B6_9PEZI</name>
<gene>
    <name evidence="2" type="ORF">SLS58_009984</name>
</gene>
<evidence type="ECO:0000313" key="2">
    <source>
        <dbReference type="EMBL" id="KAL1636135.1"/>
    </source>
</evidence>
<comment type="caution">
    <text evidence="2">The sequence shown here is derived from an EMBL/GenBank/DDBJ whole genome shotgun (WGS) entry which is preliminary data.</text>
</comment>
<evidence type="ECO:0000256" key="1">
    <source>
        <dbReference type="SAM" id="MobiDB-lite"/>
    </source>
</evidence>
<organism evidence="2 3">
    <name type="scientific">Diplodia intermedia</name>
    <dbReference type="NCBI Taxonomy" id="856260"/>
    <lineage>
        <taxon>Eukaryota</taxon>
        <taxon>Fungi</taxon>
        <taxon>Dikarya</taxon>
        <taxon>Ascomycota</taxon>
        <taxon>Pezizomycotina</taxon>
        <taxon>Dothideomycetes</taxon>
        <taxon>Dothideomycetes incertae sedis</taxon>
        <taxon>Botryosphaeriales</taxon>
        <taxon>Botryosphaeriaceae</taxon>
        <taxon>Diplodia</taxon>
    </lineage>
</organism>
<accession>A0ABR3T9B6</accession>
<dbReference type="Proteomes" id="UP001521184">
    <property type="component" value="Unassembled WGS sequence"/>
</dbReference>
<evidence type="ECO:0000313" key="3">
    <source>
        <dbReference type="Proteomes" id="UP001521184"/>
    </source>
</evidence>
<keyword evidence="3" id="KW-1185">Reference proteome</keyword>
<feature type="compositionally biased region" description="Basic and acidic residues" evidence="1">
    <location>
        <begin position="46"/>
        <end position="57"/>
    </location>
</feature>
<reference evidence="2 3" key="1">
    <citation type="journal article" date="2023" name="Plant Dis.">
        <title>First Report of Diplodia intermedia Causing Canker and Dieback Diseases on Apple Trees in Canada.</title>
        <authorList>
            <person name="Ellouze W."/>
            <person name="Ilyukhin E."/>
            <person name="Sulman M."/>
            <person name="Ali S."/>
        </authorList>
    </citation>
    <scope>NUCLEOTIDE SEQUENCE [LARGE SCALE GENOMIC DNA]</scope>
    <source>
        <strain evidence="2 3">M45-28</strain>
    </source>
</reference>
<proteinExistence type="predicted"/>